<dbReference type="RefSeq" id="WP_189137572.1">
    <property type="nucleotide sequence ID" value="NZ_BMNK01000002.1"/>
</dbReference>
<dbReference type="InterPro" id="IPR050490">
    <property type="entry name" value="Bact_solute-bd_prot1"/>
</dbReference>
<dbReference type="Pfam" id="PF01547">
    <property type="entry name" value="SBP_bac_1"/>
    <property type="match status" value="1"/>
</dbReference>
<dbReference type="Gene3D" id="3.40.190.10">
    <property type="entry name" value="Periplasmic binding protein-like II"/>
    <property type="match status" value="2"/>
</dbReference>
<proteinExistence type="predicted"/>
<feature type="signal peptide" evidence="1">
    <location>
        <begin position="1"/>
        <end position="23"/>
    </location>
</feature>
<dbReference type="Proteomes" id="UP000660745">
    <property type="component" value="Unassembled WGS sequence"/>
</dbReference>
<organism evidence="2 3">
    <name type="scientific">Nonomuraea glycinis</name>
    <dbReference type="NCBI Taxonomy" id="2047744"/>
    <lineage>
        <taxon>Bacteria</taxon>
        <taxon>Bacillati</taxon>
        <taxon>Actinomycetota</taxon>
        <taxon>Actinomycetes</taxon>
        <taxon>Streptosporangiales</taxon>
        <taxon>Streptosporangiaceae</taxon>
        <taxon>Nonomuraea</taxon>
    </lineage>
</organism>
<dbReference type="AlphaFoldDB" id="A0A918E493"/>
<gene>
    <name evidence="2" type="ORF">GCM10012278_13220</name>
</gene>
<reference evidence="2" key="2">
    <citation type="submission" date="2020-09" db="EMBL/GenBank/DDBJ databases">
        <authorList>
            <person name="Sun Q."/>
            <person name="Zhou Y."/>
        </authorList>
    </citation>
    <scope>NUCLEOTIDE SEQUENCE</scope>
    <source>
        <strain evidence="2">CGMCC 4.7430</strain>
    </source>
</reference>
<feature type="chain" id="PRO_5038538504" evidence="1">
    <location>
        <begin position="24"/>
        <end position="429"/>
    </location>
</feature>
<name>A0A918E493_9ACTN</name>
<dbReference type="CDD" id="cd13585">
    <property type="entry name" value="PBP2_TMBP_like"/>
    <property type="match status" value="1"/>
</dbReference>
<dbReference type="PANTHER" id="PTHR43649:SF11">
    <property type="entry name" value="ABC TRANSPORTER SUBSTRATE-BINDING PROTEIN YESO-RELATED"/>
    <property type="match status" value="1"/>
</dbReference>
<dbReference type="InterPro" id="IPR006059">
    <property type="entry name" value="SBP"/>
</dbReference>
<protein>
    <submittedName>
        <fullName evidence="2">Sugar ABC transporter substrate-binding protein</fullName>
    </submittedName>
</protein>
<comment type="caution">
    <text evidence="2">The sequence shown here is derived from an EMBL/GenBank/DDBJ whole genome shotgun (WGS) entry which is preliminary data.</text>
</comment>
<keyword evidence="1" id="KW-0732">Signal</keyword>
<dbReference type="EMBL" id="BMNK01000002">
    <property type="protein sequence ID" value="GGP03151.1"/>
    <property type="molecule type" value="Genomic_DNA"/>
</dbReference>
<dbReference type="PANTHER" id="PTHR43649">
    <property type="entry name" value="ARABINOSE-BINDING PROTEIN-RELATED"/>
    <property type="match status" value="1"/>
</dbReference>
<sequence length="429" mass="45981">MRSGTLARLAVAGLLLAATAACGGSGGDAADGKVELRFTWWGSDIRHQATQKAIEAFQKANPNIVVKGEYGEWNGYWDKLATTVAANDAPDIIQMDERYLREYADRGALLDLKTQKDLQTADFEPASLGAGDVDGKLYGLNAGVNAYSILANPSLFEAAGVKMPDDTKWTWEEYAKIAAQITEKSSGGVFGSQAYGNDEAGLSVWARQHGEALYTPDGKLGVTAPTVTSWYQQLLDLQKAKALPSADATTQDMIAPLDQSMLATNKVAMGYWWSNQLNAVSKASGKEMKLLRLPSVTGKSTENGNYYKGSMFWSVSSRSEHPAEAAKFVNFLANTTEAGDIILSDRGVQPNLKVRAAITDKLPPAEQAAQAYIEDIADELGTVPTAPPPGGGGAQKILQRYTQDVLFERQTPAQAAEGFLKELGSEIAG</sequence>
<keyword evidence="3" id="KW-1185">Reference proteome</keyword>
<dbReference type="PROSITE" id="PS51257">
    <property type="entry name" value="PROKAR_LIPOPROTEIN"/>
    <property type="match status" value="1"/>
</dbReference>
<evidence type="ECO:0000313" key="2">
    <source>
        <dbReference type="EMBL" id="GGP03151.1"/>
    </source>
</evidence>
<evidence type="ECO:0000256" key="1">
    <source>
        <dbReference type="SAM" id="SignalP"/>
    </source>
</evidence>
<accession>A0A918E493</accession>
<evidence type="ECO:0000313" key="3">
    <source>
        <dbReference type="Proteomes" id="UP000660745"/>
    </source>
</evidence>
<dbReference type="SUPFAM" id="SSF53850">
    <property type="entry name" value="Periplasmic binding protein-like II"/>
    <property type="match status" value="1"/>
</dbReference>
<reference evidence="2" key="1">
    <citation type="journal article" date="2014" name="Int. J. Syst. Evol. Microbiol.">
        <title>Complete genome sequence of Corynebacterium casei LMG S-19264T (=DSM 44701T), isolated from a smear-ripened cheese.</title>
        <authorList>
            <consortium name="US DOE Joint Genome Institute (JGI-PGF)"/>
            <person name="Walter F."/>
            <person name="Albersmeier A."/>
            <person name="Kalinowski J."/>
            <person name="Ruckert C."/>
        </authorList>
    </citation>
    <scope>NUCLEOTIDE SEQUENCE</scope>
    <source>
        <strain evidence="2">CGMCC 4.7430</strain>
    </source>
</reference>